<dbReference type="AlphaFoldDB" id="A0A5C7B788"/>
<dbReference type="InterPro" id="IPR023214">
    <property type="entry name" value="HAD_sf"/>
</dbReference>
<dbReference type="SFLD" id="SFLDG01129">
    <property type="entry name" value="C1.5:_HAD__Beta-PGM__Phosphata"/>
    <property type="match status" value="1"/>
</dbReference>
<sequence length="205" mass="24287">MSTIKTLIFDFGDVFINLDKQGAMKNALELFELDELHEDLIAINTLYEQGLISTEEFTEFYTDNFPELSKKEIIDTWNYILKDFPEHRLEFIKKLAKEGKYKLILLSNTNELHISWIADNISFYEDFKSCFDTFYLSHEIKLRKPNADIYEFVVQENKLKYEECFFVDDTKENTDTAASLGIHVWNIDENKQDIVELFVINKDLF</sequence>
<dbReference type="SUPFAM" id="SSF56784">
    <property type="entry name" value="HAD-like"/>
    <property type="match status" value="1"/>
</dbReference>
<dbReference type="STRING" id="1123037.GCA_000425305_01919"/>
<dbReference type="Proteomes" id="UP000321938">
    <property type="component" value="Unassembled WGS sequence"/>
</dbReference>
<dbReference type="Pfam" id="PF00702">
    <property type="entry name" value="Hydrolase"/>
    <property type="match status" value="1"/>
</dbReference>
<evidence type="ECO:0000313" key="1">
    <source>
        <dbReference type="EMBL" id="TXE17432.1"/>
    </source>
</evidence>
<dbReference type="InterPro" id="IPR023198">
    <property type="entry name" value="PGP-like_dom2"/>
</dbReference>
<proteinExistence type="predicted"/>
<keyword evidence="2" id="KW-1185">Reference proteome</keyword>
<dbReference type="NCBIfam" id="TIGR01509">
    <property type="entry name" value="HAD-SF-IA-v3"/>
    <property type="match status" value="1"/>
</dbReference>
<evidence type="ECO:0000313" key="2">
    <source>
        <dbReference type="Proteomes" id="UP000321938"/>
    </source>
</evidence>
<dbReference type="PANTHER" id="PTHR43611:SF3">
    <property type="entry name" value="FLAVIN MONONUCLEOTIDE HYDROLASE 1, CHLOROPLATIC"/>
    <property type="match status" value="1"/>
</dbReference>
<dbReference type="OrthoDB" id="9797415at2"/>
<dbReference type="PANTHER" id="PTHR43611">
    <property type="entry name" value="ALPHA-D-GLUCOSE 1-PHOSPHATE PHOSPHATASE"/>
    <property type="match status" value="1"/>
</dbReference>
<accession>A0A5C7B788</accession>
<dbReference type="EMBL" id="VOSB01000012">
    <property type="protein sequence ID" value="TXE17432.1"/>
    <property type="molecule type" value="Genomic_DNA"/>
</dbReference>
<comment type="caution">
    <text evidence="1">The sequence shown here is derived from an EMBL/GenBank/DDBJ whole genome shotgun (WGS) entry which is preliminary data.</text>
</comment>
<dbReference type="Gene3D" id="3.40.50.1000">
    <property type="entry name" value="HAD superfamily/HAD-like"/>
    <property type="match status" value="1"/>
</dbReference>
<reference evidence="1 2" key="1">
    <citation type="submission" date="2019-08" db="EMBL/GenBank/DDBJ databases">
        <title>Genome of Psychroserpens burtonensis ACAM 167.</title>
        <authorList>
            <person name="Bowman J.P."/>
        </authorList>
    </citation>
    <scope>NUCLEOTIDE SEQUENCE [LARGE SCALE GENOMIC DNA]</scope>
    <source>
        <strain evidence="1 2">ACAM 167</strain>
    </source>
</reference>
<dbReference type="RefSeq" id="WP_028871859.1">
    <property type="nucleotide sequence ID" value="NZ_VOSB01000012.1"/>
</dbReference>
<dbReference type="SFLD" id="SFLDS00003">
    <property type="entry name" value="Haloacid_Dehalogenase"/>
    <property type="match status" value="1"/>
</dbReference>
<dbReference type="Gene3D" id="1.10.150.240">
    <property type="entry name" value="Putative phosphatase, domain 2"/>
    <property type="match status" value="1"/>
</dbReference>
<dbReference type="InterPro" id="IPR006439">
    <property type="entry name" value="HAD-SF_hydro_IA"/>
</dbReference>
<dbReference type="CDD" id="cd02603">
    <property type="entry name" value="HAD_sEH-N_like"/>
    <property type="match status" value="1"/>
</dbReference>
<name>A0A5C7B788_9FLAO</name>
<gene>
    <name evidence="1" type="ORF">ES692_09140</name>
</gene>
<protein>
    <submittedName>
        <fullName evidence="1">HAD family phosphatase</fullName>
    </submittedName>
</protein>
<dbReference type="InterPro" id="IPR036412">
    <property type="entry name" value="HAD-like_sf"/>
</dbReference>
<organism evidence="1 2">
    <name type="scientific">Psychroserpens burtonensis</name>
    <dbReference type="NCBI Taxonomy" id="49278"/>
    <lineage>
        <taxon>Bacteria</taxon>
        <taxon>Pseudomonadati</taxon>
        <taxon>Bacteroidota</taxon>
        <taxon>Flavobacteriia</taxon>
        <taxon>Flavobacteriales</taxon>
        <taxon>Flavobacteriaceae</taxon>
        <taxon>Psychroserpens</taxon>
    </lineage>
</organism>